<protein>
    <submittedName>
        <fullName evidence="1">Uncharacterized protein</fullName>
    </submittedName>
</protein>
<evidence type="ECO:0000313" key="2">
    <source>
        <dbReference type="Proteomes" id="UP001476798"/>
    </source>
</evidence>
<dbReference type="Proteomes" id="UP001476798">
    <property type="component" value="Unassembled WGS sequence"/>
</dbReference>
<keyword evidence="2" id="KW-1185">Reference proteome</keyword>
<sequence length="95" mass="10320">LEFKESYISVGLISKLQQLAFERAERVIRVGWERTEGAAARAVECRATLLGSSAMVPSSPSTATSPMEGLEAKFPFGTRVSTSAQQRKRVFVAGK</sequence>
<accession>A0ABV0NUK7</accession>
<evidence type="ECO:0000313" key="1">
    <source>
        <dbReference type="EMBL" id="MEQ2174509.1"/>
    </source>
</evidence>
<gene>
    <name evidence="1" type="ORF">GOODEAATRI_008703</name>
</gene>
<dbReference type="EMBL" id="JAHRIO010050444">
    <property type="protein sequence ID" value="MEQ2174509.1"/>
    <property type="molecule type" value="Genomic_DNA"/>
</dbReference>
<comment type="caution">
    <text evidence="1">The sequence shown here is derived from an EMBL/GenBank/DDBJ whole genome shotgun (WGS) entry which is preliminary data.</text>
</comment>
<reference evidence="1 2" key="1">
    <citation type="submission" date="2021-06" db="EMBL/GenBank/DDBJ databases">
        <authorList>
            <person name="Palmer J.M."/>
        </authorList>
    </citation>
    <scope>NUCLEOTIDE SEQUENCE [LARGE SCALE GENOMIC DNA]</scope>
    <source>
        <strain evidence="1 2">GA_2019</strain>
        <tissue evidence="1">Muscle</tissue>
    </source>
</reference>
<organism evidence="1 2">
    <name type="scientific">Goodea atripinnis</name>
    <dbReference type="NCBI Taxonomy" id="208336"/>
    <lineage>
        <taxon>Eukaryota</taxon>
        <taxon>Metazoa</taxon>
        <taxon>Chordata</taxon>
        <taxon>Craniata</taxon>
        <taxon>Vertebrata</taxon>
        <taxon>Euteleostomi</taxon>
        <taxon>Actinopterygii</taxon>
        <taxon>Neopterygii</taxon>
        <taxon>Teleostei</taxon>
        <taxon>Neoteleostei</taxon>
        <taxon>Acanthomorphata</taxon>
        <taxon>Ovalentaria</taxon>
        <taxon>Atherinomorphae</taxon>
        <taxon>Cyprinodontiformes</taxon>
        <taxon>Goodeidae</taxon>
        <taxon>Goodea</taxon>
    </lineage>
</organism>
<name>A0ABV0NUK7_9TELE</name>
<proteinExistence type="predicted"/>
<feature type="non-terminal residue" evidence="1">
    <location>
        <position position="1"/>
    </location>
</feature>